<dbReference type="PANTHER" id="PTHR36440">
    <property type="entry name" value="PUTATIVE (AFU_ORTHOLOGUE AFUA_8G07350)-RELATED"/>
    <property type="match status" value="1"/>
</dbReference>
<dbReference type="InterPro" id="IPR011051">
    <property type="entry name" value="RmlC_Cupin_sf"/>
</dbReference>
<dbReference type="SUPFAM" id="SSF51182">
    <property type="entry name" value="RmlC-like cupins"/>
    <property type="match status" value="1"/>
</dbReference>
<proteinExistence type="predicted"/>
<dbReference type="CDD" id="cd06979">
    <property type="entry name" value="cupin_RemF-like"/>
    <property type="match status" value="1"/>
</dbReference>
<dbReference type="Pfam" id="PF07883">
    <property type="entry name" value="Cupin_2"/>
    <property type="match status" value="1"/>
</dbReference>
<dbReference type="AlphaFoldDB" id="A0A0A0CYL2"/>
<evidence type="ECO:0000259" key="1">
    <source>
        <dbReference type="Pfam" id="PF07883"/>
    </source>
</evidence>
<name>A0A0A0CYL2_9PROT</name>
<protein>
    <submittedName>
        <fullName evidence="2">Cupin</fullName>
    </submittedName>
</protein>
<dbReference type="PANTHER" id="PTHR36440:SF1">
    <property type="entry name" value="PUTATIVE (AFU_ORTHOLOGUE AFUA_8G07350)-RELATED"/>
    <property type="match status" value="1"/>
</dbReference>
<dbReference type="RefSeq" id="WP_034847409.1">
    <property type="nucleotide sequence ID" value="NZ_JANX01000680.1"/>
</dbReference>
<dbReference type="OrthoDB" id="9791637at2"/>
<gene>
    <name evidence="2" type="ORF">P409_30705</name>
</gene>
<dbReference type="EMBL" id="JANX01000680">
    <property type="protein sequence ID" value="KGM30834.1"/>
    <property type="molecule type" value="Genomic_DNA"/>
</dbReference>
<dbReference type="InterPro" id="IPR014710">
    <property type="entry name" value="RmlC-like_jellyroll"/>
</dbReference>
<accession>A0A0A0CYL2</accession>
<dbReference type="Proteomes" id="UP000029995">
    <property type="component" value="Unassembled WGS sequence"/>
</dbReference>
<feature type="domain" description="Cupin type-2" evidence="1">
    <location>
        <begin position="29"/>
        <end position="98"/>
    </location>
</feature>
<dbReference type="InterPro" id="IPR053146">
    <property type="entry name" value="QDO-like"/>
</dbReference>
<evidence type="ECO:0000313" key="3">
    <source>
        <dbReference type="Proteomes" id="UP000029995"/>
    </source>
</evidence>
<evidence type="ECO:0000313" key="2">
    <source>
        <dbReference type="EMBL" id="KGM30834.1"/>
    </source>
</evidence>
<comment type="caution">
    <text evidence="2">The sequence shown here is derived from an EMBL/GenBank/DDBJ whole genome shotgun (WGS) entry which is preliminary data.</text>
</comment>
<reference evidence="2 3" key="1">
    <citation type="submission" date="2014-01" db="EMBL/GenBank/DDBJ databases">
        <title>Genome sequence determination for a cystic fibrosis isolate, Inquilinus limosus.</title>
        <authorList>
            <person name="Pino M."/>
            <person name="Di Conza J."/>
            <person name="Gutkind G."/>
        </authorList>
    </citation>
    <scope>NUCLEOTIDE SEQUENCE [LARGE SCALE GENOMIC DNA]</scope>
    <source>
        <strain evidence="2 3">MP06</strain>
    </source>
</reference>
<sequence length="142" mass="14974">MSESIIIGGLLLEFLHDKDSTGGSLDMFRMTVQPNARMPVPHYHESWDEAVYGLAGTLTFRVDGSDVPVGPGDSVFIRRGVVHGFRNDTQAPATCLSVLTPGVLGPGYFCEVAALAAGGAPDPARMQEVMLRHGLVPVAPGG</sequence>
<dbReference type="Gene3D" id="2.60.120.10">
    <property type="entry name" value="Jelly Rolls"/>
    <property type="match status" value="1"/>
</dbReference>
<dbReference type="InterPro" id="IPR013096">
    <property type="entry name" value="Cupin_2"/>
</dbReference>
<organism evidence="2 3">
    <name type="scientific">Inquilinus limosus MP06</name>
    <dbReference type="NCBI Taxonomy" id="1398085"/>
    <lineage>
        <taxon>Bacteria</taxon>
        <taxon>Pseudomonadati</taxon>
        <taxon>Pseudomonadota</taxon>
        <taxon>Alphaproteobacteria</taxon>
        <taxon>Rhodospirillales</taxon>
        <taxon>Rhodospirillaceae</taxon>
        <taxon>Inquilinus</taxon>
    </lineage>
</organism>